<comment type="caution">
    <text evidence="6">The sequence shown here is derived from an EMBL/GenBank/DDBJ whole genome shotgun (WGS) entry which is preliminary data.</text>
</comment>
<sequence>MKLEAKEEGRREQLLEATRRLILATGSLNISLNDIADELSVSRSLVYVYFDSVAQIIDELFAEEAEAIDRAIVRLINDDSSFRERLTRLFAAYLDHLATGGQLGYLVLRERNQDNPLSAANSRKFRRILRNLSRHAVDALALRPREAFVLLELIAAIPESLARMVRSGKLEIEIAQETSAMLIGSAIDAYEVH</sequence>
<evidence type="ECO:0000256" key="4">
    <source>
        <dbReference type="PROSITE-ProRule" id="PRU00335"/>
    </source>
</evidence>
<feature type="DNA-binding region" description="H-T-H motif" evidence="4">
    <location>
        <begin position="31"/>
        <end position="50"/>
    </location>
</feature>
<accession>A0ABT1XQK0</accession>
<evidence type="ECO:0000256" key="2">
    <source>
        <dbReference type="ARBA" id="ARBA00023125"/>
    </source>
</evidence>
<keyword evidence="7" id="KW-1185">Reference proteome</keyword>
<protein>
    <submittedName>
        <fullName evidence="6">TetR/AcrR family transcriptional regulator</fullName>
    </submittedName>
</protein>
<dbReference type="PROSITE" id="PS50977">
    <property type="entry name" value="HTH_TETR_2"/>
    <property type="match status" value="1"/>
</dbReference>
<evidence type="ECO:0000256" key="3">
    <source>
        <dbReference type="ARBA" id="ARBA00023163"/>
    </source>
</evidence>
<evidence type="ECO:0000313" key="7">
    <source>
        <dbReference type="Proteomes" id="UP001206067"/>
    </source>
</evidence>
<dbReference type="RefSeq" id="WP_257595278.1">
    <property type="nucleotide sequence ID" value="NZ_JANKHH010000003.1"/>
</dbReference>
<evidence type="ECO:0000256" key="1">
    <source>
        <dbReference type="ARBA" id="ARBA00023015"/>
    </source>
</evidence>
<dbReference type="Pfam" id="PF00440">
    <property type="entry name" value="TetR_N"/>
    <property type="match status" value="1"/>
</dbReference>
<dbReference type="Proteomes" id="UP001206067">
    <property type="component" value="Unassembled WGS sequence"/>
</dbReference>
<dbReference type="InterPro" id="IPR009057">
    <property type="entry name" value="Homeodomain-like_sf"/>
</dbReference>
<organism evidence="6 7">
    <name type="scientific">Parerythrobacter lacustris</name>
    <dbReference type="NCBI Taxonomy" id="2969984"/>
    <lineage>
        <taxon>Bacteria</taxon>
        <taxon>Pseudomonadati</taxon>
        <taxon>Pseudomonadota</taxon>
        <taxon>Alphaproteobacteria</taxon>
        <taxon>Sphingomonadales</taxon>
        <taxon>Erythrobacteraceae</taxon>
        <taxon>Parerythrobacter</taxon>
    </lineage>
</organism>
<dbReference type="Gene3D" id="1.10.357.10">
    <property type="entry name" value="Tetracycline Repressor, domain 2"/>
    <property type="match status" value="1"/>
</dbReference>
<gene>
    <name evidence="6" type="ORF">NSO95_06115</name>
</gene>
<reference evidence="6 7" key="1">
    <citation type="submission" date="2022-08" db="EMBL/GenBank/DDBJ databases">
        <title>Polyphasic taxonomy analysis of Qipengyuania sp.RS5-5.</title>
        <authorList>
            <person name="Xamxidin M."/>
            <person name="Wu M."/>
        </authorList>
    </citation>
    <scope>NUCLEOTIDE SEQUENCE [LARGE SCALE GENOMIC DNA]</scope>
    <source>
        <strain evidence="6 7">RS5-5</strain>
    </source>
</reference>
<dbReference type="PANTHER" id="PTHR30055">
    <property type="entry name" value="HTH-TYPE TRANSCRIPTIONAL REGULATOR RUTR"/>
    <property type="match status" value="1"/>
</dbReference>
<keyword evidence="2 4" id="KW-0238">DNA-binding</keyword>
<keyword evidence="3" id="KW-0804">Transcription</keyword>
<name>A0ABT1XQK0_9SPHN</name>
<proteinExistence type="predicted"/>
<dbReference type="SUPFAM" id="SSF46689">
    <property type="entry name" value="Homeodomain-like"/>
    <property type="match status" value="1"/>
</dbReference>
<dbReference type="InterPro" id="IPR001647">
    <property type="entry name" value="HTH_TetR"/>
</dbReference>
<evidence type="ECO:0000259" key="5">
    <source>
        <dbReference type="PROSITE" id="PS50977"/>
    </source>
</evidence>
<keyword evidence="1" id="KW-0805">Transcription regulation</keyword>
<dbReference type="PANTHER" id="PTHR30055:SF234">
    <property type="entry name" value="HTH-TYPE TRANSCRIPTIONAL REGULATOR BETI"/>
    <property type="match status" value="1"/>
</dbReference>
<feature type="domain" description="HTH tetR-type" evidence="5">
    <location>
        <begin position="8"/>
        <end position="68"/>
    </location>
</feature>
<dbReference type="EMBL" id="JANKHH010000003">
    <property type="protein sequence ID" value="MCR2833512.1"/>
    <property type="molecule type" value="Genomic_DNA"/>
</dbReference>
<dbReference type="InterPro" id="IPR050109">
    <property type="entry name" value="HTH-type_TetR-like_transc_reg"/>
</dbReference>
<evidence type="ECO:0000313" key="6">
    <source>
        <dbReference type="EMBL" id="MCR2833512.1"/>
    </source>
</evidence>